<dbReference type="InterPro" id="IPR018247">
    <property type="entry name" value="EF_Hand_1_Ca_BS"/>
</dbReference>
<feature type="transmembrane region" description="Helical" evidence="3">
    <location>
        <begin position="375"/>
        <end position="394"/>
    </location>
</feature>
<evidence type="ECO:0000313" key="5">
    <source>
        <dbReference type="EMBL" id="VVC92696.1"/>
    </source>
</evidence>
<dbReference type="Pfam" id="PF08022">
    <property type="entry name" value="FAD_binding_8"/>
    <property type="match status" value="1"/>
</dbReference>
<dbReference type="Gene3D" id="2.40.30.10">
    <property type="entry name" value="Translation factors"/>
    <property type="match status" value="1"/>
</dbReference>
<dbReference type="InterPro" id="IPR050369">
    <property type="entry name" value="RBOH/FRE"/>
</dbReference>
<gene>
    <name evidence="5" type="ORF">LSINAPIS_LOCUS5069</name>
</gene>
<keyword evidence="6" id="KW-1185">Reference proteome</keyword>
<reference evidence="5 6" key="1">
    <citation type="submission" date="2017-07" db="EMBL/GenBank/DDBJ databases">
        <authorList>
            <person name="Talla V."/>
            <person name="Backstrom N."/>
        </authorList>
    </citation>
    <scope>NUCLEOTIDE SEQUENCE [LARGE SCALE GENOMIC DNA]</scope>
</reference>
<dbReference type="InterPro" id="IPR002048">
    <property type="entry name" value="EF_hand_dom"/>
</dbReference>
<dbReference type="AlphaFoldDB" id="A0A5E4Q654"/>
<dbReference type="InterPro" id="IPR011992">
    <property type="entry name" value="EF-hand-dom_pair"/>
</dbReference>
<dbReference type="InterPro" id="IPR017938">
    <property type="entry name" value="Riboflavin_synthase-like_b-brl"/>
</dbReference>
<dbReference type="Pfam" id="PF13833">
    <property type="entry name" value="EF-hand_8"/>
    <property type="match status" value="1"/>
</dbReference>
<name>A0A5E4Q654_9NEOP</name>
<dbReference type="SUPFAM" id="SSF47473">
    <property type="entry name" value="EF-hand"/>
    <property type="match status" value="1"/>
</dbReference>
<dbReference type="SMART" id="SM00054">
    <property type="entry name" value="EFh"/>
    <property type="match status" value="3"/>
</dbReference>
<feature type="transmembrane region" description="Helical" evidence="3">
    <location>
        <begin position="20"/>
        <end position="40"/>
    </location>
</feature>
<dbReference type="SUPFAM" id="SSF63380">
    <property type="entry name" value="Riboflavin synthase domain-like"/>
    <property type="match status" value="1"/>
</dbReference>
<accession>A0A5E4Q654</accession>
<feature type="domain" description="EF-hand" evidence="4">
    <location>
        <begin position="157"/>
        <end position="192"/>
    </location>
</feature>
<proteinExistence type="predicted"/>
<keyword evidence="3" id="KW-0472">Membrane</keyword>
<feature type="transmembrane region" description="Helical" evidence="3">
    <location>
        <begin position="406"/>
        <end position="425"/>
    </location>
</feature>
<dbReference type="PANTHER" id="PTHR11972">
    <property type="entry name" value="NADPH OXIDASE"/>
    <property type="match status" value="1"/>
</dbReference>
<dbReference type="EMBL" id="FZQP02001371">
    <property type="protein sequence ID" value="VVC92696.1"/>
    <property type="molecule type" value="Genomic_DNA"/>
</dbReference>
<evidence type="ECO:0000259" key="4">
    <source>
        <dbReference type="PROSITE" id="PS50222"/>
    </source>
</evidence>
<dbReference type="GO" id="GO:0005509">
    <property type="term" value="F:calcium ion binding"/>
    <property type="evidence" value="ECO:0007669"/>
    <property type="project" value="InterPro"/>
</dbReference>
<keyword evidence="3" id="KW-1133">Transmembrane helix</keyword>
<protein>
    <recommendedName>
        <fullName evidence="4">EF-hand domain-containing protein</fullName>
    </recommendedName>
</protein>
<feature type="transmembrane region" description="Helical" evidence="3">
    <location>
        <begin position="299"/>
        <end position="319"/>
    </location>
</feature>
<feature type="non-terminal residue" evidence="5">
    <location>
        <position position="551"/>
    </location>
</feature>
<dbReference type="PROSITE" id="PS50222">
    <property type="entry name" value="EF_HAND_2"/>
    <property type="match status" value="1"/>
</dbReference>
<evidence type="ECO:0000256" key="1">
    <source>
        <dbReference type="ARBA" id="ARBA00022837"/>
    </source>
</evidence>
<keyword evidence="3" id="KW-0812">Transmembrane</keyword>
<dbReference type="GO" id="GO:0043020">
    <property type="term" value="C:NADPH oxidase complex"/>
    <property type="evidence" value="ECO:0007669"/>
    <property type="project" value="TreeGrafter"/>
</dbReference>
<dbReference type="GO" id="GO:0016175">
    <property type="term" value="F:superoxide-generating NAD(P)H oxidase activity"/>
    <property type="evidence" value="ECO:0007669"/>
    <property type="project" value="TreeGrafter"/>
</dbReference>
<evidence type="ECO:0000256" key="2">
    <source>
        <dbReference type="ARBA" id="ARBA00023002"/>
    </source>
</evidence>
<dbReference type="InterPro" id="IPR013112">
    <property type="entry name" value="FAD-bd_8"/>
</dbReference>
<evidence type="ECO:0000256" key="3">
    <source>
        <dbReference type="SAM" id="Phobius"/>
    </source>
</evidence>
<keyword evidence="1" id="KW-0106">Calcium</keyword>
<sequence>MPSPIRCGIPTHDHATGGSYSLYSLCCSLFYCLYGSAHYFKLLKLNTKSHFDGRIATEEKQLDFVEQVESVAYVLCGDGVISSDHFQLILKNKVVTNKLLRVVDSDGDGFATADEIMEPRDGIDKSSVDRLEQLFRQTVGNQKEITREQFQKIVVSKNPFFTERVFQIFDEDNSGTISHNEFIDAVHRFGKQTPEDKIRFMFKPRELQHVMRACMEENGMQFSERQLRQLTDAMFEDADLEGRGAITYEALRDQLSKHGGIDRWLVPPKPQPKPTLMTRLRRMKPYQLSMPYFRNNHVFIAYLAIFFLINFGLFVARLVEYRSSNIFVMPVSELHLQLGPGLIVVNDPVLNVNNYTVWEWIGTTKPGLFGLVDGVANPTGLALCVALLVLSICSGTAVRRGGCFEIFYFTHLLYIPFWMLLIFHAPNFWKWFIVPGTIYTIERIMRLTWMRSEQGKTYIASGILLPSRVTHLVVKRPPLFHFHAGDYVFVNIPNIALYEWHPFTISSAPEQKAMSPRPFIRPLLLSPLRFLEKSSSMPDVFNNIKKKQKSP</sequence>
<dbReference type="Gene3D" id="1.10.238.10">
    <property type="entry name" value="EF-hand"/>
    <property type="match status" value="1"/>
</dbReference>
<dbReference type="GO" id="GO:0006952">
    <property type="term" value="P:defense response"/>
    <property type="evidence" value="ECO:0007669"/>
    <property type="project" value="TreeGrafter"/>
</dbReference>
<dbReference type="PANTHER" id="PTHR11972:SF58">
    <property type="entry name" value="NADPH OXIDASE 5"/>
    <property type="match status" value="1"/>
</dbReference>
<dbReference type="GO" id="GO:0042554">
    <property type="term" value="P:superoxide anion generation"/>
    <property type="evidence" value="ECO:0007669"/>
    <property type="project" value="TreeGrafter"/>
</dbReference>
<evidence type="ECO:0000313" key="6">
    <source>
        <dbReference type="Proteomes" id="UP000324832"/>
    </source>
</evidence>
<keyword evidence="2" id="KW-0560">Oxidoreductase</keyword>
<dbReference type="PROSITE" id="PS00018">
    <property type="entry name" value="EF_HAND_1"/>
    <property type="match status" value="1"/>
</dbReference>
<dbReference type="Proteomes" id="UP000324832">
    <property type="component" value="Unassembled WGS sequence"/>
</dbReference>
<organism evidence="5 6">
    <name type="scientific">Leptidea sinapis</name>
    <dbReference type="NCBI Taxonomy" id="189913"/>
    <lineage>
        <taxon>Eukaryota</taxon>
        <taxon>Metazoa</taxon>
        <taxon>Ecdysozoa</taxon>
        <taxon>Arthropoda</taxon>
        <taxon>Hexapoda</taxon>
        <taxon>Insecta</taxon>
        <taxon>Pterygota</taxon>
        <taxon>Neoptera</taxon>
        <taxon>Endopterygota</taxon>
        <taxon>Lepidoptera</taxon>
        <taxon>Glossata</taxon>
        <taxon>Ditrysia</taxon>
        <taxon>Papilionoidea</taxon>
        <taxon>Pieridae</taxon>
        <taxon>Dismorphiinae</taxon>
        <taxon>Leptidea</taxon>
    </lineage>
</organism>